<reference evidence="1 2" key="1">
    <citation type="submission" date="2020-08" db="EMBL/GenBank/DDBJ databases">
        <title>Functional genomics of gut bacteria from endangered species of beetles.</title>
        <authorList>
            <person name="Carlos-Shanley C."/>
        </authorList>
    </citation>
    <scope>NUCLEOTIDE SEQUENCE [LARGE SCALE GENOMIC DNA]</scope>
    <source>
        <strain evidence="1 2">S00136</strain>
    </source>
</reference>
<evidence type="ECO:0000313" key="1">
    <source>
        <dbReference type="EMBL" id="MBB6369011.1"/>
    </source>
</evidence>
<sequence length="66" mass="7458">MIIPLIKQLVYAPVSSDQSLIDSFFTFYILTVKLCIKKAYNFVPIGSLSKIVIKSGYDKISPFIIQ</sequence>
<dbReference type="Proteomes" id="UP000589738">
    <property type="component" value="Unassembled WGS sequence"/>
</dbReference>
<dbReference type="EMBL" id="JACHLC010000001">
    <property type="protein sequence ID" value="MBB6369011.1"/>
    <property type="molecule type" value="Genomic_DNA"/>
</dbReference>
<accession>A0A841N2Q9</accession>
<proteinExistence type="predicted"/>
<protein>
    <submittedName>
        <fullName evidence="1">Uncharacterized protein</fullName>
    </submittedName>
</protein>
<dbReference type="AlphaFoldDB" id="A0A841N2Q9"/>
<comment type="caution">
    <text evidence="1">The sequence shown here is derived from an EMBL/GenBank/DDBJ whole genome shotgun (WGS) entry which is preliminary data.</text>
</comment>
<keyword evidence="2" id="KW-1185">Reference proteome</keyword>
<name>A0A841N2Q9_9FLAO</name>
<gene>
    <name evidence="1" type="ORF">HNP36_000064</name>
</gene>
<evidence type="ECO:0000313" key="2">
    <source>
        <dbReference type="Proteomes" id="UP000589738"/>
    </source>
</evidence>
<organism evidence="1 2">
    <name type="scientific">Chryseobacterium shigense</name>
    <dbReference type="NCBI Taxonomy" id="297244"/>
    <lineage>
        <taxon>Bacteria</taxon>
        <taxon>Pseudomonadati</taxon>
        <taxon>Bacteroidota</taxon>
        <taxon>Flavobacteriia</taxon>
        <taxon>Flavobacteriales</taxon>
        <taxon>Weeksellaceae</taxon>
        <taxon>Chryseobacterium group</taxon>
        <taxon>Chryseobacterium</taxon>
    </lineage>
</organism>